<dbReference type="GO" id="GO:0005737">
    <property type="term" value="C:cytoplasm"/>
    <property type="evidence" value="ECO:0007669"/>
    <property type="project" value="TreeGrafter"/>
</dbReference>
<comment type="cofactor">
    <cofactor evidence="2">
        <name>Zn(2+)</name>
        <dbReference type="ChEBI" id="CHEBI:29105"/>
    </cofactor>
</comment>
<dbReference type="WBParaSite" id="maker-uti_cns_0048108-snap-gene-0.8-mRNA-1">
    <property type="protein sequence ID" value="maker-uti_cns_0048108-snap-gene-0.8-mRNA-1"/>
    <property type="gene ID" value="maker-uti_cns_0048108-snap-gene-0.8"/>
</dbReference>
<keyword evidence="8" id="KW-0479">Metal-binding</keyword>
<comment type="similarity">
    <text evidence="4">Belongs to the galactose-1-phosphate uridylyltransferase type 1 family.</text>
</comment>
<evidence type="ECO:0000256" key="1">
    <source>
        <dbReference type="ARBA" id="ARBA00001107"/>
    </source>
</evidence>
<evidence type="ECO:0000256" key="6">
    <source>
        <dbReference type="ARBA" id="ARBA00022679"/>
    </source>
</evidence>
<comment type="pathway">
    <text evidence="3">Carbohydrate metabolism; galactose metabolism.</text>
</comment>
<evidence type="ECO:0000256" key="11">
    <source>
        <dbReference type="ARBA" id="ARBA00023277"/>
    </source>
</evidence>
<dbReference type="UniPathway" id="UPA00214"/>
<keyword evidence="11" id="KW-0119">Carbohydrate metabolism</keyword>
<dbReference type="PANTHER" id="PTHR11943:SF1">
    <property type="entry name" value="GALACTOSE-1-PHOSPHATE URIDYLYLTRANSFERASE"/>
    <property type="match status" value="1"/>
</dbReference>
<keyword evidence="7" id="KW-0548">Nucleotidyltransferase</keyword>
<dbReference type="WBParaSite" id="maker-uti_cns_0010774-snap-gene-0.3-mRNA-1">
    <property type="protein sequence ID" value="maker-uti_cns_0010774-snap-gene-0.3-mRNA-1"/>
    <property type="gene ID" value="maker-uti_cns_0010774-snap-gene-0.3"/>
</dbReference>
<dbReference type="InterPro" id="IPR005849">
    <property type="entry name" value="GalP_Utransf_N"/>
</dbReference>
<dbReference type="InterPro" id="IPR001937">
    <property type="entry name" value="GalP_UDPtransf1"/>
</dbReference>
<evidence type="ECO:0000256" key="4">
    <source>
        <dbReference type="ARBA" id="ARBA00010951"/>
    </source>
</evidence>
<evidence type="ECO:0000313" key="18">
    <source>
        <dbReference type="WBParaSite" id="maker-uti_cns_0010774-snap-gene-0.3-mRNA-1"/>
    </source>
</evidence>
<dbReference type="InterPro" id="IPR036265">
    <property type="entry name" value="HIT-like_sf"/>
</dbReference>
<evidence type="ECO:0000313" key="19">
    <source>
        <dbReference type="WBParaSite" id="maker-uti_cns_0048108-snap-gene-0.8-mRNA-1"/>
    </source>
</evidence>
<evidence type="ECO:0000256" key="3">
    <source>
        <dbReference type="ARBA" id="ARBA00004947"/>
    </source>
</evidence>
<dbReference type="PIRSF" id="PIRSF000808">
    <property type="entry name" value="GalT"/>
    <property type="match status" value="1"/>
</dbReference>
<feature type="domain" description="Galactose-1-phosphate uridyl transferase C-terminal" evidence="16">
    <location>
        <begin position="205"/>
        <end position="369"/>
    </location>
</feature>
<evidence type="ECO:0000256" key="8">
    <source>
        <dbReference type="ARBA" id="ARBA00022723"/>
    </source>
</evidence>
<reference evidence="18 19" key="1">
    <citation type="submission" date="2016-11" db="UniProtKB">
        <authorList>
            <consortium name="WormBaseParasite"/>
        </authorList>
    </citation>
    <scope>IDENTIFICATION</scope>
</reference>
<keyword evidence="10" id="KW-0299">Galactose metabolism</keyword>
<dbReference type="NCBIfam" id="NF008724">
    <property type="entry name" value="PRK11720.1"/>
    <property type="match status" value="1"/>
</dbReference>
<keyword evidence="9" id="KW-0862">Zinc</keyword>
<evidence type="ECO:0000259" key="16">
    <source>
        <dbReference type="Pfam" id="PF02744"/>
    </source>
</evidence>
<evidence type="ECO:0000256" key="14">
    <source>
        <dbReference type="SAM" id="MobiDB-lite"/>
    </source>
</evidence>
<comment type="catalytic activity">
    <reaction evidence="1">
        <text>alpha-D-galactose 1-phosphate + UDP-alpha-D-glucose = alpha-D-glucose 1-phosphate + UDP-alpha-D-galactose</text>
        <dbReference type="Rhea" id="RHEA:13989"/>
        <dbReference type="ChEBI" id="CHEBI:58336"/>
        <dbReference type="ChEBI" id="CHEBI:58601"/>
        <dbReference type="ChEBI" id="CHEBI:58885"/>
        <dbReference type="ChEBI" id="CHEBI:66914"/>
        <dbReference type="EC" id="2.7.7.12"/>
    </reaction>
</comment>
<organism evidence="17 19">
    <name type="scientific">Macrostomum lignano</name>
    <dbReference type="NCBI Taxonomy" id="282301"/>
    <lineage>
        <taxon>Eukaryota</taxon>
        <taxon>Metazoa</taxon>
        <taxon>Spiralia</taxon>
        <taxon>Lophotrochozoa</taxon>
        <taxon>Platyhelminthes</taxon>
        <taxon>Rhabditophora</taxon>
        <taxon>Macrostomorpha</taxon>
        <taxon>Macrostomida</taxon>
        <taxon>Macrostomidae</taxon>
        <taxon>Macrostomum</taxon>
    </lineage>
</organism>
<dbReference type="FunFam" id="3.30.428.10:FF:000001">
    <property type="entry name" value="Galactose-1-phosphate uridylyltransferase"/>
    <property type="match status" value="1"/>
</dbReference>
<evidence type="ECO:0000256" key="5">
    <source>
        <dbReference type="ARBA" id="ARBA00012384"/>
    </source>
</evidence>
<sequence length="373" mass="41794">NQFKHPQFKPEDHPHRRFNPLTGDWVLVSPHRAKRPWQGQTERREAGPSESSASLHANPLCPGATRSSGAVNPNYTGTYLFDNDFPALMPDTPAPPPPLLPSADGADADSDCGGGLFRMSQARGRCQVMCYHPRSDVTLARLPKADTEQVIRAWMAALTELAADYDWVQILENRGAVMGCSNPHPHCQIWSTAYLPTEAAKKDSNQLAYAARNGNRPMLVDYVQQELRREERIVFQNEHWVCVVPFWAVWPFETMLLPRRHVLRLTDLNDGEVSGLAEALKCLLTKYDNLFECSFPYSMGFHGAPTGSRLSGESGHWQLHAVFYPPLLRSATVKKFMVGYEMLAEAQRDLTPESAAARLRELPGDRHYAGDLS</sequence>
<feature type="domain" description="Galactose-1-phosphate uridyl transferase N-terminal" evidence="15">
    <location>
        <begin position="7"/>
        <end position="196"/>
    </location>
</feature>
<dbReference type="PANTHER" id="PTHR11943">
    <property type="entry name" value="GALACTOSE-1-PHOSPHATE URIDYLYLTRANSFERASE"/>
    <property type="match status" value="1"/>
</dbReference>
<dbReference type="Pfam" id="PF02744">
    <property type="entry name" value="GalP_UDP_tr_C"/>
    <property type="match status" value="1"/>
</dbReference>
<dbReference type="InterPro" id="IPR005850">
    <property type="entry name" value="GalP_Utransf_C"/>
</dbReference>
<dbReference type="CDD" id="cd00608">
    <property type="entry name" value="GalT"/>
    <property type="match status" value="1"/>
</dbReference>
<keyword evidence="17" id="KW-1185">Reference proteome</keyword>
<dbReference type="Pfam" id="PF01087">
    <property type="entry name" value="GalP_UDP_transf"/>
    <property type="match status" value="1"/>
</dbReference>
<dbReference type="Proteomes" id="UP000095280">
    <property type="component" value="Unplaced"/>
</dbReference>
<dbReference type="EC" id="2.7.7.12" evidence="5"/>
<feature type="region of interest" description="Disordered" evidence="14">
    <location>
        <begin position="88"/>
        <end position="107"/>
    </location>
</feature>
<evidence type="ECO:0000313" key="17">
    <source>
        <dbReference type="Proteomes" id="UP000095280"/>
    </source>
</evidence>
<evidence type="ECO:0000256" key="9">
    <source>
        <dbReference type="ARBA" id="ARBA00022833"/>
    </source>
</evidence>
<dbReference type="SUPFAM" id="SSF54197">
    <property type="entry name" value="HIT-like"/>
    <property type="match status" value="2"/>
</dbReference>
<evidence type="ECO:0000259" key="15">
    <source>
        <dbReference type="Pfam" id="PF01087"/>
    </source>
</evidence>
<feature type="region of interest" description="Disordered" evidence="14">
    <location>
        <begin position="1"/>
        <end position="69"/>
    </location>
</feature>
<name>A0A1I8JJ56_9PLAT</name>
<dbReference type="GO" id="GO:0033499">
    <property type="term" value="P:galactose catabolic process via UDP-galactose, Leloir pathway"/>
    <property type="evidence" value="ECO:0007669"/>
    <property type="project" value="TreeGrafter"/>
</dbReference>
<keyword evidence="6" id="KW-0808">Transferase</keyword>
<accession>A0A1I8JJ56</accession>
<evidence type="ECO:0000256" key="12">
    <source>
        <dbReference type="ARBA" id="ARBA00030549"/>
    </source>
</evidence>
<evidence type="ECO:0000256" key="10">
    <source>
        <dbReference type="ARBA" id="ARBA00023144"/>
    </source>
</evidence>
<feature type="active site" description="Tele-UMP-histidine intermediate" evidence="13">
    <location>
        <position position="186"/>
    </location>
</feature>
<evidence type="ECO:0000256" key="2">
    <source>
        <dbReference type="ARBA" id="ARBA00001947"/>
    </source>
</evidence>
<evidence type="ECO:0000256" key="7">
    <source>
        <dbReference type="ARBA" id="ARBA00022695"/>
    </source>
</evidence>
<evidence type="ECO:0000256" key="13">
    <source>
        <dbReference type="PIRSR" id="PIRSR000808-1"/>
    </source>
</evidence>
<dbReference type="Gene3D" id="3.30.428.10">
    <property type="entry name" value="HIT-like"/>
    <property type="match status" value="2"/>
</dbReference>
<dbReference type="NCBIfam" id="TIGR00209">
    <property type="entry name" value="galT_1"/>
    <property type="match status" value="1"/>
</dbReference>
<dbReference type="GO" id="GO:0008108">
    <property type="term" value="F:UDP-glucose:hexose-1-phosphate uridylyltransferase activity"/>
    <property type="evidence" value="ECO:0007669"/>
    <property type="project" value="UniProtKB-EC"/>
</dbReference>
<dbReference type="GO" id="GO:0008270">
    <property type="term" value="F:zinc ion binding"/>
    <property type="evidence" value="ECO:0007669"/>
    <property type="project" value="InterPro"/>
</dbReference>
<proteinExistence type="inferred from homology"/>
<dbReference type="AlphaFoldDB" id="A0A1I8JJ56"/>
<protein>
    <recommendedName>
        <fullName evidence="12">UDP-glucose--hexose-1-phosphate uridylyltransferase</fullName>
        <ecNumber evidence="5">2.7.7.12</ecNumber>
    </recommendedName>
    <alternativeName>
        <fullName evidence="12">UDP-glucose--hexose-1-phosphate uridylyltransferase</fullName>
    </alternativeName>
</protein>